<dbReference type="GO" id="GO:0005737">
    <property type="term" value="C:cytoplasm"/>
    <property type="evidence" value="ECO:0007669"/>
    <property type="project" value="UniProtKB-SubCell"/>
</dbReference>
<accession>A0A2J6S5Y8</accession>
<evidence type="ECO:0000313" key="8">
    <source>
        <dbReference type="EMBL" id="PMD46182.1"/>
    </source>
</evidence>
<dbReference type="GO" id="GO:0030687">
    <property type="term" value="C:preribosome, large subunit precursor"/>
    <property type="evidence" value="ECO:0007669"/>
    <property type="project" value="TreeGrafter"/>
</dbReference>
<evidence type="ECO:0008006" key="10">
    <source>
        <dbReference type="Google" id="ProtNLM"/>
    </source>
</evidence>
<evidence type="ECO:0000256" key="6">
    <source>
        <dbReference type="ARBA" id="ARBA00023242"/>
    </source>
</evidence>
<dbReference type="OrthoDB" id="5304887at2759"/>
<evidence type="ECO:0000313" key="9">
    <source>
        <dbReference type="Proteomes" id="UP000235786"/>
    </source>
</evidence>
<feature type="region of interest" description="Disordered" evidence="7">
    <location>
        <begin position="158"/>
        <end position="187"/>
    </location>
</feature>
<feature type="compositionally biased region" description="Basic and acidic residues" evidence="7">
    <location>
        <begin position="29"/>
        <end position="44"/>
    </location>
</feature>
<feature type="compositionally biased region" description="Basic and acidic residues" evidence="7">
    <location>
        <begin position="79"/>
        <end position="105"/>
    </location>
</feature>
<keyword evidence="4" id="KW-0963">Cytoplasm</keyword>
<evidence type="ECO:0000256" key="4">
    <source>
        <dbReference type="ARBA" id="ARBA00022490"/>
    </source>
</evidence>
<feature type="region of interest" description="Disordered" evidence="7">
    <location>
        <begin position="1"/>
        <end position="105"/>
    </location>
</feature>
<sequence>MGKTAPPKKKGAASVHSRAAKRASSPGIDLDKSLKDVKPPETKTQRPSVLAIHQGAGITKKSKNGRKSVLSAKAKRRQEKGMDRAEAVMDKKEKKVEKSKGKARTVQERAKAWDDLNKKMLAKKAREEALVLEKLEKENWVDEDGVEGETMEDVEVGDAPAAEPVVSGAVPESIPLPGPTEDEEEIL</sequence>
<proteinExistence type="predicted"/>
<comment type="subcellular location">
    <subcellularLocation>
        <location evidence="2">Cytoplasm</location>
    </subcellularLocation>
    <subcellularLocation>
        <location evidence="1">Nucleus</location>
    </subcellularLocation>
</comment>
<gene>
    <name evidence="8" type="ORF">L207DRAFT_418313</name>
</gene>
<name>A0A2J6S5Y8_HYAVF</name>
<keyword evidence="9" id="KW-1185">Reference proteome</keyword>
<feature type="compositionally biased region" description="Basic residues" evidence="7">
    <location>
        <begin position="1"/>
        <end position="11"/>
    </location>
</feature>
<evidence type="ECO:0000256" key="7">
    <source>
        <dbReference type="SAM" id="MobiDB-lite"/>
    </source>
</evidence>
<keyword evidence="5" id="KW-0690">Ribosome biogenesis</keyword>
<evidence type="ECO:0000256" key="1">
    <source>
        <dbReference type="ARBA" id="ARBA00004123"/>
    </source>
</evidence>
<keyword evidence="3" id="KW-0813">Transport</keyword>
<dbReference type="Pfam" id="PF09135">
    <property type="entry name" value="Alb1"/>
    <property type="match status" value="1"/>
</dbReference>
<evidence type="ECO:0000256" key="3">
    <source>
        <dbReference type="ARBA" id="ARBA00022448"/>
    </source>
</evidence>
<dbReference type="AlphaFoldDB" id="A0A2J6S5Y8"/>
<dbReference type="InterPro" id="IPR053278">
    <property type="entry name" value="Pre-60S_factor_ECM1"/>
</dbReference>
<organism evidence="8 9">
    <name type="scientific">Hyaloscypha variabilis (strain UAMH 11265 / GT02V1 / F)</name>
    <name type="common">Meliniomyces variabilis</name>
    <dbReference type="NCBI Taxonomy" id="1149755"/>
    <lineage>
        <taxon>Eukaryota</taxon>
        <taxon>Fungi</taxon>
        <taxon>Dikarya</taxon>
        <taxon>Ascomycota</taxon>
        <taxon>Pezizomycotina</taxon>
        <taxon>Leotiomycetes</taxon>
        <taxon>Helotiales</taxon>
        <taxon>Hyaloscyphaceae</taxon>
        <taxon>Hyaloscypha</taxon>
        <taxon>Hyaloscypha variabilis</taxon>
    </lineage>
</organism>
<dbReference type="PANTHER" id="PTHR28280">
    <property type="entry name" value="SHUTTLING PRE-60S FACTOR ECM1"/>
    <property type="match status" value="1"/>
</dbReference>
<dbReference type="GO" id="GO:0005730">
    <property type="term" value="C:nucleolus"/>
    <property type="evidence" value="ECO:0007669"/>
    <property type="project" value="TreeGrafter"/>
</dbReference>
<dbReference type="EMBL" id="KZ613939">
    <property type="protein sequence ID" value="PMD46182.1"/>
    <property type="molecule type" value="Genomic_DNA"/>
</dbReference>
<protein>
    <recommendedName>
        <fullName evidence="10">Alb1-domain-containing protein</fullName>
    </recommendedName>
</protein>
<keyword evidence="6" id="KW-0539">Nucleus</keyword>
<dbReference type="GO" id="GO:0000055">
    <property type="term" value="P:ribosomal large subunit export from nucleus"/>
    <property type="evidence" value="ECO:0007669"/>
    <property type="project" value="TreeGrafter"/>
</dbReference>
<evidence type="ECO:0000256" key="5">
    <source>
        <dbReference type="ARBA" id="ARBA00022517"/>
    </source>
</evidence>
<dbReference type="InterPro" id="IPR022784">
    <property type="entry name" value="Ribosome_bgen_Alb1"/>
</dbReference>
<evidence type="ECO:0000256" key="2">
    <source>
        <dbReference type="ARBA" id="ARBA00004496"/>
    </source>
</evidence>
<dbReference type="PANTHER" id="PTHR28280:SF1">
    <property type="entry name" value="SHUTTLING PRE-60S FACTOR ECM1"/>
    <property type="match status" value="1"/>
</dbReference>
<dbReference type="Proteomes" id="UP000235786">
    <property type="component" value="Unassembled WGS sequence"/>
</dbReference>
<reference evidence="8 9" key="1">
    <citation type="submission" date="2016-04" db="EMBL/GenBank/DDBJ databases">
        <title>A degradative enzymes factory behind the ericoid mycorrhizal symbiosis.</title>
        <authorList>
            <consortium name="DOE Joint Genome Institute"/>
            <person name="Martino E."/>
            <person name="Morin E."/>
            <person name="Grelet G."/>
            <person name="Kuo A."/>
            <person name="Kohler A."/>
            <person name="Daghino S."/>
            <person name="Barry K."/>
            <person name="Choi C."/>
            <person name="Cichocki N."/>
            <person name="Clum A."/>
            <person name="Copeland A."/>
            <person name="Hainaut M."/>
            <person name="Haridas S."/>
            <person name="Labutti K."/>
            <person name="Lindquist E."/>
            <person name="Lipzen A."/>
            <person name="Khouja H.-R."/>
            <person name="Murat C."/>
            <person name="Ohm R."/>
            <person name="Olson A."/>
            <person name="Spatafora J."/>
            <person name="Veneault-Fourrey C."/>
            <person name="Henrissat B."/>
            <person name="Grigoriev I."/>
            <person name="Martin F."/>
            <person name="Perotto S."/>
        </authorList>
    </citation>
    <scope>NUCLEOTIDE SEQUENCE [LARGE SCALE GENOMIC DNA]</scope>
    <source>
        <strain evidence="8 9">F</strain>
    </source>
</reference>